<reference evidence="3 4" key="1">
    <citation type="submission" date="2011-08" db="EMBL/GenBank/DDBJ databases">
        <authorList>
            <person name="Liu Z.J."/>
            <person name="Shi F.L."/>
            <person name="Lu J.Q."/>
            <person name="Li M."/>
            <person name="Wang Z.L."/>
        </authorList>
    </citation>
    <scope>NUCLEOTIDE SEQUENCE [LARGE SCALE GENOMIC DNA]</scope>
    <source>
        <strain evidence="3 4">USNM 41457</strain>
    </source>
</reference>
<keyword evidence="2" id="KW-0732">Signal</keyword>
<feature type="chain" id="PRO_5003822994" evidence="2">
    <location>
        <begin position="20"/>
        <end position="313"/>
    </location>
</feature>
<dbReference type="InParanoid" id="J9DKY3"/>
<keyword evidence="1" id="KW-0175">Coiled coil</keyword>
<sequence length="313" mass="37626">MLKNTSLYVLLMIWSLILAVDNNNKYLSQHWGEDEIENWETRVSCILKKDIKIQQNIVDFVENSKKKSFKNCANDKSKNKNINKILKNIGDKIKSNRIFLEKIQNYKCTQKLYHLAYDEKVKTYNFLMELDTKQQSFVENNNLLQEFLIKAEYAFKKAKHNLVNSENFFFYAEDQFRLLSNKLECEINLENENCDEHKNEMKNINNVEQNILFSKEKHNIQMKIEPKLAAQKLNSEYENFYDTIKNYKYNIYPFYNVDQLFRAIDSFFNAEKTWKEARENQYADLELEYENESKEISNLNNFANRIFNRNKAK</sequence>
<accession>J9DKY3</accession>
<comment type="caution">
    <text evidence="3">The sequence shown here is derived from an EMBL/GenBank/DDBJ whole genome shotgun (WGS) entry which is preliminary data.</text>
</comment>
<evidence type="ECO:0000256" key="2">
    <source>
        <dbReference type="SAM" id="SignalP"/>
    </source>
</evidence>
<dbReference type="Proteomes" id="UP000003163">
    <property type="component" value="Unassembled WGS sequence"/>
</dbReference>
<protein>
    <submittedName>
        <fullName evidence="3">Uncharacterized protein</fullName>
    </submittedName>
</protein>
<feature type="signal peptide" evidence="2">
    <location>
        <begin position="1"/>
        <end position="19"/>
    </location>
</feature>
<dbReference type="HOGENOM" id="CLU_888597_0_0_1"/>
<dbReference type="VEuPathDB" id="MicrosporidiaDB:EDEG_03513"/>
<evidence type="ECO:0000313" key="3">
    <source>
        <dbReference type="EMBL" id="EJW02037.1"/>
    </source>
</evidence>
<evidence type="ECO:0000256" key="1">
    <source>
        <dbReference type="SAM" id="Coils"/>
    </source>
</evidence>
<gene>
    <name evidence="3" type="ORF">EDEG_03513</name>
</gene>
<evidence type="ECO:0000313" key="4">
    <source>
        <dbReference type="Proteomes" id="UP000003163"/>
    </source>
</evidence>
<organism evidence="3 4">
    <name type="scientific">Edhazardia aedis (strain USNM 41457)</name>
    <name type="common">Microsporidian parasite</name>
    <dbReference type="NCBI Taxonomy" id="1003232"/>
    <lineage>
        <taxon>Eukaryota</taxon>
        <taxon>Fungi</taxon>
        <taxon>Fungi incertae sedis</taxon>
        <taxon>Microsporidia</taxon>
        <taxon>Edhazardia</taxon>
    </lineage>
</organism>
<keyword evidence="4" id="KW-1185">Reference proteome</keyword>
<proteinExistence type="predicted"/>
<feature type="coiled-coil region" evidence="1">
    <location>
        <begin position="275"/>
        <end position="302"/>
    </location>
</feature>
<name>J9DKY3_EDHAE</name>
<reference evidence="4" key="2">
    <citation type="submission" date="2015-07" db="EMBL/GenBank/DDBJ databases">
        <title>Contrasting host-pathogen interactions and genome evolution in two generalist and specialist microsporidian pathogens of mosquitoes.</title>
        <authorList>
            <consortium name="The Broad Institute Genomics Platform"/>
            <consortium name="The Broad Institute Genome Sequencing Center for Infectious Disease"/>
            <person name="Cuomo C.A."/>
            <person name="Sanscrainte N.D."/>
            <person name="Goldberg J.M."/>
            <person name="Heiman D."/>
            <person name="Young S."/>
            <person name="Zeng Q."/>
            <person name="Becnel J.J."/>
            <person name="Birren B.W."/>
        </authorList>
    </citation>
    <scope>NUCLEOTIDE SEQUENCE [LARGE SCALE GENOMIC DNA]</scope>
    <source>
        <strain evidence="4">USNM 41457</strain>
    </source>
</reference>
<dbReference type="EMBL" id="AFBI03000094">
    <property type="protein sequence ID" value="EJW02037.1"/>
    <property type="molecule type" value="Genomic_DNA"/>
</dbReference>
<dbReference type="AlphaFoldDB" id="J9DKY3"/>
<feature type="coiled-coil region" evidence="1">
    <location>
        <begin position="180"/>
        <end position="207"/>
    </location>
</feature>